<dbReference type="EMBL" id="CAJNOJ010000060">
    <property type="protein sequence ID" value="CAF0997077.1"/>
    <property type="molecule type" value="Genomic_DNA"/>
</dbReference>
<dbReference type="Proteomes" id="UP000663828">
    <property type="component" value="Unassembled WGS sequence"/>
</dbReference>
<sequence length="323" mass="37630">MKRQLESNECKLEKRSKNEPDANDFLHLNDSHFTETDYQDAFHTIANKLINEYELVFNDQTAFRLLELEFYFYHELRHSDSFAHRHPEQQHHENWYFHRQGTSATASYKAGTYKGLDITFGSTDGSSYGGILIRSIKNLETDEIYEGSCLVVNAILELCKSKTIKDLVELKLLKNLNVFNRNSFIYLRPSPAIESKELIASPRVGLTLKVPSLDRERFLFRPYRFTPKDYYPAKMRATIMLALAVEKYFHTKQGKFTDYANDIGQQFDMRSGTITTNLKDFQVGYETNTSKKTSPLVDYHKKTWTAADIAKAYGIWVQKYRTN</sequence>
<proteinExistence type="predicted"/>
<dbReference type="AlphaFoldDB" id="A0A814GIY3"/>
<evidence type="ECO:0000313" key="3">
    <source>
        <dbReference type="Proteomes" id="UP000663828"/>
    </source>
</evidence>
<reference evidence="2" key="1">
    <citation type="submission" date="2021-02" db="EMBL/GenBank/DDBJ databases">
        <authorList>
            <person name="Nowell W R."/>
        </authorList>
    </citation>
    <scope>NUCLEOTIDE SEQUENCE</scope>
</reference>
<dbReference type="OrthoDB" id="16851at2759"/>
<accession>A0A814GIY3</accession>
<dbReference type="EMBL" id="CAJNOR010000339">
    <property type="protein sequence ID" value="CAF0884750.1"/>
    <property type="molecule type" value="Genomic_DNA"/>
</dbReference>
<evidence type="ECO:0000313" key="1">
    <source>
        <dbReference type="EMBL" id="CAF0884750.1"/>
    </source>
</evidence>
<keyword evidence="3" id="KW-1185">Reference proteome</keyword>
<organism evidence="2 4">
    <name type="scientific">Adineta ricciae</name>
    <name type="common">Rotifer</name>
    <dbReference type="NCBI Taxonomy" id="249248"/>
    <lineage>
        <taxon>Eukaryota</taxon>
        <taxon>Metazoa</taxon>
        <taxon>Spiralia</taxon>
        <taxon>Gnathifera</taxon>
        <taxon>Rotifera</taxon>
        <taxon>Eurotatoria</taxon>
        <taxon>Bdelloidea</taxon>
        <taxon>Adinetida</taxon>
        <taxon>Adinetidae</taxon>
        <taxon>Adineta</taxon>
    </lineage>
</organism>
<comment type="caution">
    <text evidence="2">The sequence shown here is derived from an EMBL/GenBank/DDBJ whole genome shotgun (WGS) entry which is preliminary data.</text>
</comment>
<name>A0A814GIY3_ADIRI</name>
<evidence type="ECO:0000313" key="2">
    <source>
        <dbReference type="EMBL" id="CAF0997077.1"/>
    </source>
</evidence>
<gene>
    <name evidence="2" type="ORF">EDS130_LOCUS14689</name>
    <name evidence="1" type="ORF">XAT740_LOCUS7190</name>
</gene>
<protein>
    <submittedName>
        <fullName evidence="2">Uncharacterized protein</fullName>
    </submittedName>
</protein>
<evidence type="ECO:0000313" key="4">
    <source>
        <dbReference type="Proteomes" id="UP000663852"/>
    </source>
</evidence>
<dbReference type="Proteomes" id="UP000663852">
    <property type="component" value="Unassembled WGS sequence"/>
</dbReference>